<keyword evidence="2" id="KW-1185">Reference proteome</keyword>
<name>A0ACD0WCM6_CLALS</name>
<evidence type="ECO:0000313" key="1">
    <source>
        <dbReference type="EMBL" id="QFZ25215.1"/>
    </source>
</evidence>
<gene>
    <name evidence="1" type="ORF">EJF14_10306</name>
</gene>
<accession>A0ACD0WCM6</accession>
<dbReference type="Proteomes" id="UP000326582">
    <property type="component" value="Chromosome 1"/>
</dbReference>
<organism evidence="1 2">
    <name type="scientific">Clavispora lusitaniae</name>
    <name type="common">Candida lusitaniae</name>
    <dbReference type="NCBI Taxonomy" id="36911"/>
    <lineage>
        <taxon>Eukaryota</taxon>
        <taxon>Fungi</taxon>
        <taxon>Dikarya</taxon>
        <taxon>Ascomycota</taxon>
        <taxon>Saccharomycotina</taxon>
        <taxon>Pichiomycetes</taxon>
        <taxon>Metschnikowiaceae</taxon>
        <taxon>Clavispora</taxon>
    </lineage>
</organism>
<sequence>MSSMVTTSQISLSLSYDCESSASLYKVWKVTCNKDLACSCSSTSRLNNRSWRLLNDRLLSRPTKKIDNSYLDLADLSLDLREHYRKPPQVERPPLFSTNSKSTSESRLSLNPYAKKPPSNGEQHFISSGESLNESGEDKDEYSDGGFPGNGTSDESNCNHREDTEGNAFVKDSMKDSQQFELNSHHPNGLESEGKNIFFIANTPSPDSTQARSHLNEVDSKIELASTNEVPGIKRQDSLFGGSNFNSTAAASHISLSSTDISEEDEYTSESEGEEQSHPDSSEIKLAASKASKSQSAGDNDSEWMSVSSESESTNNTPNSQPLNFAKRIPLVSKKSMESRADTISLSEVKGDSPNHFTPRSLLSGLFLNELAHSTQSNPFSNTSSSKQTTSKPILKRSSTTGFITLDKANSLRNKVKLQKPSILFSKRFASSNDVTKNVPEGESVLFVEEENNVEDPKRATEGDHLYTKQASSVSLSNFIVTTHATSSSTNLMTPNSPIDESSHSTERAEALLSSSLNKYSNSLSVTSLKSIFSKSSLQLTSLFGSSRRTKHSTLATATSSENIGTQRYHDSMSHEYASRFSEQGLQSSSSREKSDNVNSPSSSKPNEPKQQTPSKFDVNISPDNDFEPSVEMSQSLKNSILIDHKLGKIPKPERVISAEQLFRGQFDHVSPEDNDDYHSKGW</sequence>
<protein>
    <submittedName>
        <fullName evidence="1">Uncharacterized protein</fullName>
    </submittedName>
</protein>
<evidence type="ECO:0000313" key="2">
    <source>
        <dbReference type="Proteomes" id="UP000326582"/>
    </source>
</evidence>
<reference evidence="2" key="1">
    <citation type="journal article" date="2019" name="MBio">
        <title>Comparative genomics for the elucidation of multidrug resistance (MDR) in Candida lusitaniae.</title>
        <authorList>
            <person name="Kannan A."/>
            <person name="Asner S.A."/>
            <person name="Trachsel E."/>
            <person name="Kelly S."/>
            <person name="Parker J."/>
            <person name="Sanglard D."/>
        </authorList>
    </citation>
    <scope>NUCLEOTIDE SEQUENCE [LARGE SCALE GENOMIC DNA]</scope>
    <source>
        <strain evidence="2">P1</strain>
    </source>
</reference>
<dbReference type="EMBL" id="CP038484">
    <property type="protein sequence ID" value="QFZ25215.1"/>
    <property type="molecule type" value="Genomic_DNA"/>
</dbReference>
<proteinExistence type="predicted"/>